<dbReference type="PROSITE" id="PS00061">
    <property type="entry name" value="ADH_SHORT"/>
    <property type="match status" value="1"/>
</dbReference>
<dbReference type="PANTHER" id="PTHR42760:SF37">
    <property type="entry name" value="CLAVALDEHYDE DEHYDROGENASE"/>
    <property type="match status" value="1"/>
</dbReference>
<evidence type="ECO:0000256" key="1">
    <source>
        <dbReference type="ARBA" id="ARBA00006484"/>
    </source>
</evidence>
<dbReference type="EMBL" id="NAJO01000025">
    <property type="protein sequence ID" value="OQO03136.1"/>
    <property type="molecule type" value="Genomic_DNA"/>
</dbReference>
<keyword evidence="3" id="KW-0560">Oxidoreductase</keyword>
<keyword evidence="5" id="KW-1185">Reference proteome</keyword>
<evidence type="ECO:0000313" key="4">
    <source>
        <dbReference type="EMBL" id="OQO03136.1"/>
    </source>
</evidence>
<dbReference type="OrthoDB" id="1933717at2759"/>
<dbReference type="Pfam" id="PF00106">
    <property type="entry name" value="adh_short"/>
    <property type="match status" value="1"/>
</dbReference>
<comment type="similarity">
    <text evidence="1">Belongs to the short-chain dehydrogenases/reductases (SDR) family.</text>
</comment>
<keyword evidence="2" id="KW-0521">NADP</keyword>
<protein>
    <recommendedName>
        <fullName evidence="6">NAD(P)-binding protein</fullName>
    </recommendedName>
</protein>
<dbReference type="STRING" id="1507870.A0A1V8SVG5"/>
<dbReference type="PRINTS" id="PR00081">
    <property type="entry name" value="GDHRDH"/>
</dbReference>
<dbReference type="InParanoid" id="A0A1V8SVG5"/>
<dbReference type="InterPro" id="IPR036291">
    <property type="entry name" value="NAD(P)-bd_dom_sf"/>
</dbReference>
<dbReference type="Proteomes" id="UP000192596">
    <property type="component" value="Unassembled WGS sequence"/>
</dbReference>
<evidence type="ECO:0000256" key="3">
    <source>
        <dbReference type="ARBA" id="ARBA00023002"/>
    </source>
</evidence>
<organism evidence="4 5">
    <name type="scientific">Cryoendolithus antarcticus</name>
    <dbReference type="NCBI Taxonomy" id="1507870"/>
    <lineage>
        <taxon>Eukaryota</taxon>
        <taxon>Fungi</taxon>
        <taxon>Dikarya</taxon>
        <taxon>Ascomycota</taxon>
        <taxon>Pezizomycotina</taxon>
        <taxon>Dothideomycetes</taxon>
        <taxon>Dothideomycetidae</taxon>
        <taxon>Cladosporiales</taxon>
        <taxon>Cladosporiaceae</taxon>
        <taxon>Cryoendolithus</taxon>
    </lineage>
</organism>
<dbReference type="PANTHER" id="PTHR42760">
    <property type="entry name" value="SHORT-CHAIN DEHYDROGENASES/REDUCTASES FAMILY MEMBER"/>
    <property type="match status" value="1"/>
</dbReference>
<name>A0A1V8SVG5_9PEZI</name>
<dbReference type="InterPro" id="IPR020904">
    <property type="entry name" value="Sc_DH/Rdtase_CS"/>
</dbReference>
<gene>
    <name evidence="4" type="ORF">B0A48_11391</name>
</gene>
<accession>A0A1V8SVG5</accession>
<dbReference type="AlphaFoldDB" id="A0A1V8SVG5"/>
<dbReference type="SUPFAM" id="SSF51735">
    <property type="entry name" value="NAD(P)-binding Rossmann-fold domains"/>
    <property type="match status" value="1"/>
</dbReference>
<evidence type="ECO:0008006" key="6">
    <source>
        <dbReference type="Google" id="ProtNLM"/>
    </source>
</evidence>
<proteinExistence type="inferred from homology"/>
<reference evidence="5" key="1">
    <citation type="submission" date="2017-03" db="EMBL/GenBank/DDBJ databases">
        <title>Genomes of endolithic fungi from Antarctica.</title>
        <authorList>
            <person name="Coleine C."/>
            <person name="Masonjones S."/>
            <person name="Stajich J.E."/>
        </authorList>
    </citation>
    <scope>NUCLEOTIDE SEQUENCE [LARGE SCALE GENOMIC DNA]</scope>
    <source>
        <strain evidence="5">CCFEE 5527</strain>
    </source>
</reference>
<dbReference type="InterPro" id="IPR002347">
    <property type="entry name" value="SDR_fam"/>
</dbReference>
<dbReference type="GO" id="GO:0016616">
    <property type="term" value="F:oxidoreductase activity, acting on the CH-OH group of donors, NAD or NADP as acceptor"/>
    <property type="evidence" value="ECO:0007669"/>
    <property type="project" value="TreeGrafter"/>
</dbReference>
<evidence type="ECO:0000256" key="2">
    <source>
        <dbReference type="ARBA" id="ARBA00022857"/>
    </source>
</evidence>
<dbReference type="Gene3D" id="3.40.50.720">
    <property type="entry name" value="NAD(P)-binding Rossmann-like Domain"/>
    <property type="match status" value="1"/>
</dbReference>
<dbReference type="CDD" id="cd05233">
    <property type="entry name" value="SDR_c"/>
    <property type="match status" value="1"/>
</dbReference>
<comment type="caution">
    <text evidence="4">The sequence shown here is derived from an EMBL/GenBank/DDBJ whole genome shotgun (WGS) entry which is preliminary data.</text>
</comment>
<evidence type="ECO:0000313" key="5">
    <source>
        <dbReference type="Proteomes" id="UP000192596"/>
    </source>
</evidence>
<sequence length="300" mass="32007">MADTSRPTWEWQPYTKIIHRSSYPAIDSKDPANSAEGKVVVVTGGGTSIGRGVATSFVQAGARIVAIIGRRSEVLESTKAGLEELGSAKILTYAVDILDEPGMNAAFEDISRISGSGIDVVVASAGLGTKQLATAGTVASWWKVFEVNIKGTFITFRAFAANKSAKGTPTFISINSNAAHLGAFPEFSAYVSAKMGLAHLLPSLQVENPDLRIVSIHPGVIESEMNADAGFSFSKDNVNLPGDFALWLASPAAAWTAGKFLWSHWDVEELAERKGEITAKGELTMGLKGWPREVEVEVRP</sequence>